<protein>
    <submittedName>
        <fullName evidence="2">Uncharacterized protein</fullName>
    </submittedName>
</protein>
<dbReference type="AlphaFoldDB" id="A0A915ILZ3"/>
<accession>A0A915ILZ3</accession>
<dbReference type="Proteomes" id="UP000887565">
    <property type="component" value="Unplaced"/>
</dbReference>
<reference evidence="2" key="1">
    <citation type="submission" date="2022-11" db="UniProtKB">
        <authorList>
            <consortium name="WormBaseParasite"/>
        </authorList>
    </citation>
    <scope>IDENTIFICATION</scope>
</reference>
<sequence>MSITWTLLDILAGEGTQILICLLRGNPTSMQNWRIDKVTIRPKREMFIHTRTFGVSWASGVRFILYCSFTPSKGKRRQPDTQILIRKLEPHYTGAKAKHNPLRSEK</sequence>
<name>A0A915ILZ3_ROMCU</name>
<proteinExistence type="predicted"/>
<evidence type="ECO:0000313" key="2">
    <source>
        <dbReference type="WBParaSite" id="nRc.2.0.1.t14483-RA"/>
    </source>
</evidence>
<organism evidence="1 2">
    <name type="scientific">Romanomermis culicivorax</name>
    <name type="common">Nematode worm</name>
    <dbReference type="NCBI Taxonomy" id="13658"/>
    <lineage>
        <taxon>Eukaryota</taxon>
        <taxon>Metazoa</taxon>
        <taxon>Ecdysozoa</taxon>
        <taxon>Nematoda</taxon>
        <taxon>Enoplea</taxon>
        <taxon>Dorylaimia</taxon>
        <taxon>Mermithida</taxon>
        <taxon>Mermithoidea</taxon>
        <taxon>Mermithidae</taxon>
        <taxon>Romanomermis</taxon>
    </lineage>
</organism>
<keyword evidence="1" id="KW-1185">Reference proteome</keyword>
<evidence type="ECO:0000313" key="1">
    <source>
        <dbReference type="Proteomes" id="UP000887565"/>
    </source>
</evidence>
<dbReference type="WBParaSite" id="nRc.2.0.1.t14483-RA">
    <property type="protein sequence ID" value="nRc.2.0.1.t14483-RA"/>
    <property type="gene ID" value="nRc.2.0.1.g14483"/>
</dbReference>